<name>A0A166CNF8_9EURY</name>
<organism evidence="2 3">
    <name type="scientific">Methanobrevibacter cuticularis</name>
    <dbReference type="NCBI Taxonomy" id="47311"/>
    <lineage>
        <taxon>Archaea</taxon>
        <taxon>Methanobacteriati</taxon>
        <taxon>Methanobacteriota</taxon>
        <taxon>Methanomada group</taxon>
        <taxon>Methanobacteria</taxon>
        <taxon>Methanobacteriales</taxon>
        <taxon>Methanobacteriaceae</taxon>
        <taxon>Methanobrevibacter</taxon>
    </lineage>
</organism>
<feature type="domain" description="PUA" evidence="1">
    <location>
        <begin position="75"/>
        <end position="150"/>
    </location>
</feature>
<dbReference type="InterPro" id="IPR002478">
    <property type="entry name" value="PUA"/>
</dbReference>
<protein>
    <submittedName>
        <fullName evidence="2">H/ACA RNA-protein complex component Cbf5p</fullName>
    </submittedName>
</protein>
<dbReference type="SMART" id="SM00359">
    <property type="entry name" value="PUA"/>
    <property type="match status" value="1"/>
</dbReference>
<dbReference type="PANTHER" id="PTHR22798">
    <property type="entry name" value="MCT-1 PROTEIN"/>
    <property type="match status" value="1"/>
</dbReference>
<dbReference type="Pfam" id="PF09183">
    <property type="entry name" value="DUF1947"/>
    <property type="match status" value="1"/>
</dbReference>
<dbReference type="Gene3D" id="2.30.130.10">
    <property type="entry name" value="PUA domain"/>
    <property type="match status" value="1"/>
</dbReference>
<dbReference type="NCBIfam" id="TIGR03684">
    <property type="entry name" value="arCOG00985"/>
    <property type="match status" value="1"/>
</dbReference>
<dbReference type="InterPro" id="IPR036974">
    <property type="entry name" value="PUA_sf"/>
</dbReference>
<dbReference type="InterPro" id="IPR016437">
    <property type="entry name" value="MCT-1/Tma20"/>
</dbReference>
<dbReference type="GO" id="GO:0003723">
    <property type="term" value="F:RNA binding"/>
    <property type="evidence" value="ECO:0007669"/>
    <property type="project" value="InterPro"/>
</dbReference>
<dbReference type="CDD" id="cd21154">
    <property type="entry name" value="PUA_MJ1432-like"/>
    <property type="match status" value="1"/>
</dbReference>
<comment type="caution">
    <text evidence="2">The sequence shown here is derived from an EMBL/GenBank/DDBJ whole genome shotgun (WGS) entry which is preliminary data.</text>
</comment>
<reference evidence="2 3" key="1">
    <citation type="submission" date="2016-04" db="EMBL/GenBank/DDBJ databases">
        <title>Genome sequence of Methanobrevibacter cuticularis DSM 11139.</title>
        <authorList>
            <person name="Poehlein A."/>
            <person name="Seedorf H."/>
            <person name="Daniel R."/>
        </authorList>
    </citation>
    <scope>NUCLEOTIDE SEQUENCE [LARGE SCALE GENOMIC DNA]</scope>
    <source>
        <strain evidence="2 3">DSM 11139</strain>
    </source>
</reference>
<dbReference type="PATRIC" id="fig|47311.3.peg.1520"/>
<dbReference type="Gene3D" id="3.10.450.120">
    <property type="entry name" value="Pre-PUA domain, domain 1"/>
    <property type="match status" value="1"/>
</dbReference>
<dbReference type="NCBIfam" id="TIGR00451">
    <property type="entry name" value="unchar_dom_2"/>
    <property type="match status" value="1"/>
</dbReference>
<dbReference type="InterPro" id="IPR015947">
    <property type="entry name" value="PUA-like_sf"/>
</dbReference>
<dbReference type="AlphaFoldDB" id="A0A166CNF8"/>
<dbReference type="GO" id="GO:0001731">
    <property type="term" value="P:formation of translation preinitiation complex"/>
    <property type="evidence" value="ECO:0007669"/>
    <property type="project" value="TreeGrafter"/>
</dbReference>
<dbReference type="PROSITE" id="PS50890">
    <property type="entry name" value="PUA"/>
    <property type="match status" value="1"/>
</dbReference>
<gene>
    <name evidence="2" type="ORF">MBCUT_13900</name>
</gene>
<keyword evidence="3" id="KW-1185">Reference proteome</keyword>
<evidence type="ECO:0000313" key="3">
    <source>
        <dbReference type="Proteomes" id="UP000077275"/>
    </source>
</evidence>
<dbReference type="PIRSF" id="PIRSF005067">
    <property type="entry name" value="Tma_RNA-bind_prd"/>
    <property type="match status" value="1"/>
</dbReference>
<dbReference type="InterPro" id="IPR022430">
    <property type="entry name" value="CHP03684"/>
</dbReference>
<evidence type="ECO:0000259" key="1">
    <source>
        <dbReference type="SMART" id="SM00359"/>
    </source>
</evidence>
<proteinExistence type="predicted"/>
<dbReference type="Proteomes" id="UP000077275">
    <property type="component" value="Unassembled WGS sequence"/>
</dbReference>
<dbReference type="NCBIfam" id="NF011153">
    <property type="entry name" value="PRK14560.1-4"/>
    <property type="match status" value="1"/>
</dbReference>
<dbReference type="InterPro" id="IPR004521">
    <property type="entry name" value="Uncharacterised_CHP00451"/>
</dbReference>
<dbReference type="RefSeq" id="WP_067259962.1">
    <property type="nucleotide sequence ID" value="NZ_LWMW01000113.1"/>
</dbReference>
<dbReference type="PANTHER" id="PTHR22798:SF0">
    <property type="entry name" value="MALIGNANT T-CELL-AMPLIFIED SEQUENCE 1"/>
    <property type="match status" value="1"/>
</dbReference>
<sequence length="158" mass="17605">MKIRKRYHLKKKKLKEIKKELGEYASIIPNDATVELLETDPTPFVLVNGEPYIILINNKPYPTIKAALANDMGGKKVVVDMGAVKFVTNGADIMSPGIVDADENIIPQDVVLIIEETHRKPLAIGISLIRGKEMVEKTEGKAIKTIHHIGDNIWNLEI</sequence>
<dbReference type="SUPFAM" id="SSF88697">
    <property type="entry name" value="PUA domain-like"/>
    <property type="match status" value="1"/>
</dbReference>
<dbReference type="EMBL" id="LWMW01000113">
    <property type="protein sequence ID" value="KZX15617.1"/>
    <property type="molecule type" value="Genomic_DNA"/>
</dbReference>
<evidence type="ECO:0000313" key="2">
    <source>
        <dbReference type="EMBL" id="KZX15617.1"/>
    </source>
</evidence>
<accession>A0A166CNF8</accession>
<dbReference type="Pfam" id="PF01472">
    <property type="entry name" value="PUA"/>
    <property type="match status" value="1"/>
</dbReference>
<dbReference type="InterPro" id="IPR015266">
    <property type="entry name" value="DUF1947"/>
</dbReference>
<dbReference type="STRING" id="47311.MBCUT_13900"/>